<keyword evidence="10 12" id="KW-0456">Lyase</keyword>
<evidence type="ECO:0000256" key="1">
    <source>
        <dbReference type="ARBA" id="ARBA00001947"/>
    </source>
</evidence>
<dbReference type="InterPro" id="IPR018338">
    <property type="entry name" value="Carbonic_anhydrase_a-class_CS"/>
</dbReference>
<evidence type="ECO:0000256" key="12">
    <source>
        <dbReference type="RuleBase" id="RU367011"/>
    </source>
</evidence>
<evidence type="ECO:0000259" key="13">
    <source>
        <dbReference type="PROSITE" id="PS51144"/>
    </source>
</evidence>
<sequence length="292" mass="33428">MEKLMTHILLCSFFIVLVLHACPAISQEVGKPLLNSMHGGYCIIMRFKDEKEFDYEKGSDKGPDKWGEIHEEWSTCKHGNMQSPIDLLHERVQVVSHLGRLQRSYKPSQATLKNRGHDMKLSWEGDAGSIQINGTKYELKQCHWHSPSEHTVNGKRFDLELHMLHETPSGKTAVVGIMYKIGRADSFLSTLTDHLEALSDSSDQERDVGVVDPRHIKIGSRKYYRYMGSLTTPPCTEDVIWTIVNKVRTVTREQVNLLRVAVHDDSGSNARPIQPINRRSVHFYRPRVEDKN</sequence>
<evidence type="ECO:0000313" key="14">
    <source>
        <dbReference type="EMBL" id="RVW38736.1"/>
    </source>
</evidence>
<name>A0A438DTB5_VITVI</name>
<keyword evidence="7 12" id="KW-0732">Signal</keyword>
<dbReference type="InterPro" id="IPR041891">
    <property type="entry name" value="Alpha_CA_prokaryot-like"/>
</dbReference>
<dbReference type="InterPro" id="IPR036398">
    <property type="entry name" value="CA_dom_sf"/>
</dbReference>
<comment type="function">
    <text evidence="2 12">Reversible hydration of carbon dioxide.</text>
</comment>
<dbReference type="AlphaFoldDB" id="A0A438DTB5"/>
<dbReference type="PROSITE" id="PS00162">
    <property type="entry name" value="ALPHA_CA_1"/>
    <property type="match status" value="1"/>
</dbReference>
<keyword evidence="9" id="KW-0325">Glycoprotein</keyword>
<keyword evidence="8 12" id="KW-0862">Zinc</keyword>
<evidence type="ECO:0000256" key="11">
    <source>
        <dbReference type="ARBA" id="ARBA00048348"/>
    </source>
</evidence>
<feature type="domain" description="Alpha-carbonic anhydrase" evidence="13">
    <location>
        <begin position="51"/>
        <end position="285"/>
    </location>
</feature>
<comment type="similarity">
    <text evidence="4">Belongs to the alpha-class carbonic anhydrase family.</text>
</comment>
<feature type="signal peptide" evidence="12">
    <location>
        <begin position="1"/>
        <end position="26"/>
    </location>
</feature>
<dbReference type="InterPro" id="IPR001148">
    <property type="entry name" value="CA_dom"/>
</dbReference>
<comment type="cofactor">
    <cofactor evidence="1 12">
        <name>Zn(2+)</name>
        <dbReference type="ChEBI" id="CHEBI:29105"/>
    </cofactor>
</comment>
<dbReference type="EMBL" id="QGNW01001501">
    <property type="protein sequence ID" value="RVW38736.1"/>
    <property type="molecule type" value="Genomic_DNA"/>
</dbReference>
<evidence type="ECO:0000256" key="9">
    <source>
        <dbReference type="ARBA" id="ARBA00023180"/>
    </source>
</evidence>
<accession>A0A438DTB5</accession>
<dbReference type="PANTHER" id="PTHR18952">
    <property type="entry name" value="CARBONIC ANHYDRASE"/>
    <property type="match status" value="1"/>
</dbReference>
<dbReference type="SUPFAM" id="SSF51069">
    <property type="entry name" value="Carbonic anhydrase"/>
    <property type="match status" value="1"/>
</dbReference>
<dbReference type="Pfam" id="PF00194">
    <property type="entry name" value="Carb_anhydrase"/>
    <property type="match status" value="1"/>
</dbReference>
<dbReference type="SMART" id="SM01057">
    <property type="entry name" value="Carb_anhydrase"/>
    <property type="match status" value="1"/>
</dbReference>
<evidence type="ECO:0000256" key="6">
    <source>
        <dbReference type="ARBA" id="ARBA00022723"/>
    </source>
</evidence>
<dbReference type="Gene3D" id="3.10.200.10">
    <property type="entry name" value="Alpha carbonic anhydrase"/>
    <property type="match status" value="1"/>
</dbReference>
<comment type="catalytic activity">
    <reaction evidence="11 12">
        <text>hydrogencarbonate + H(+) = CO2 + H2O</text>
        <dbReference type="Rhea" id="RHEA:10748"/>
        <dbReference type="ChEBI" id="CHEBI:15377"/>
        <dbReference type="ChEBI" id="CHEBI:15378"/>
        <dbReference type="ChEBI" id="CHEBI:16526"/>
        <dbReference type="ChEBI" id="CHEBI:17544"/>
        <dbReference type="EC" id="4.2.1.1"/>
    </reaction>
</comment>
<dbReference type="CDD" id="cd03124">
    <property type="entry name" value="alpha_CA_prokaryotic_like"/>
    <property type="match status" value="1"/>
</dbReference>
<comment type="caution">
    <text evidence="14">The sequence shown here is derived from an EMBL/GenBank/DDBJ whole genome shotgun (WGS) entry which is preliminary data.</text>
</comment>
<dbReference type="EC" id="4.2.1.1" evidence="5 12"/>
<dbReference type="PROSITE" id="PS51144">
    <property type="entry name" value="ALPHA_CA_2"/>
    <property type="match status" value="1"/>
</dbReference>
<evidence type="ECO:0000313" key="15">
    <source>
        <dbReference type="Proteomes" id="UP000288805"/>
    </source>
</evidence>
<dbReference type="InterPro" id="IPR023561">
    <property type="entry name" value="Carbonic_anhydrase_a-class"/>
</dbReference>
<comment type="similarity">
    <text evidence="12">Belongs to the alpha-carbonic anhydrase family.</text>
</comment>
<evidence type="ECO:0000256" key="5">
    <source>
        <dbReference type="ARBA" id="ARBA00012925"/>
    </source>
</evidence>
<gene>
    <name evidence="14" type="primary">ACA7_2</name>
    <name evidence="14" type="ORF">CK203_113552</name>
</gene>
<evidence type="ECO:0000256" key="7">
    <source>
        <dbReference type="ARBA" id="ARBA00022729"/>
    </source>
</evidence>
<evidence type="ECO:0000256" key="2">
    <source>
        <dbReference type="ARBA" id="ARBA00002904"/>
    </source>
</evidence>
<dbReference type="GO" id="GO:0009570">
    <property type="term" value="C:chloroplast stroma"/>
    <property type="evidence" value="ECO:0007669"/>
    <property type="project" value="UniProtKB-SubCell"/>
</dbReference>
<organism evidence="14 15">
    <name type="scientific">Vitis vinifera</name>
    <name type="common">Grape</name>
    <dbReference type="NCBI Taxonomy" id="29760"/>
    <lineage>
        <taxon>Eukaryota</taxon>
        <taxon>Viridiplantae</taxon>
        <taxon>Streptophyta</taxon>
        <taxon>Embryophyta</taxon>
        <taxon>Tracheophyta</taxon>
        <taxon>Spermatophyta</taxon>
        <taxon>Magnoliopsida</taxon>
        <taxon>eudicotyledons</taxon>
        <taxon>Gunneridae</taxon>
        <taxon>Pentapetalae</taxon>
        <taxon>rosids</taxon>
        <taxon>Vitales</taxon>
        <taxon>Vitaceae</taxon>
        <taxon>Viteae</taxon>
        <taxon>Vitis</taxon>
    </lineage>
</organism>
<dbReference type="GO" id="GO:0004089">
    <property type="term" value="F:carbonate dehydratase activity"/>
    <property type="evidence" value="ECO:0007669"/>
    <property type="project" value="UniProtKB-UniRule"/>
</dbReference>
<evidence type="ECO:0000256" key="8">
    <source>
        <dbReference type="ARBA" id="ARBA00022833"/>
    </source>
</evidence>
<feature type="chain" id="PRO_5025095782" description="Carbonic anhydrase" evidence="12">
    <location>
        <begin position="27"/>
        <end position="292"/>
    </location>
</feature>
<evidence type="ECO:0000256" key="3">
    <source>
        <dbReference type="ARBA" id="ARBA00004470"/>
    </source>
</evidence>
<dbReference type="PANTHER" id="PTHR18952:SF208">
    <property type="entry name" value="CARBONIC ANHYDRASE XA-RELATED"/>
    <property type="match status" value="1"/>
</dbReference>
<proteinExistence type="inferred from homology"/>
<comment type="subcellular location">
    <subcellularLocation>
        <location evidence="3">Plastid</location>
        <location evidence="3">Chloroplast stroma</location>
    </subcellularLocation>
</comment>
<dbReference type="FunFam" id="3.10.200.10:FF:000007">
    <property type="entry name" value="Alpha carbonic anhydrase 3"/>
    <property type="match status" value="1"/>
</dbReference>
<keyword evidence="6 12" id="KW-0479">Metal-binding</keyword>
<protein>
    <recommendedName>
        <fullName evidence="5 12">Carbonic anhydrase</fullName>
        <ecNumber evidence="5 12">4.2.1.1</ecNumber>
    </recommendedName>
</protein>
<reference evidence="14 15" key="1">
    <citation type="journal article" date="2018" name="PLoS Genet.">
        <title>Population sequencing reveals clonal diversity and ancestral inbreeding in the grapevine cultivar Chardonnay.</title>
        <authorList>
            <person name="Roach M.J."/>
            <person name="Johnson D.L."/>
            <person name="Bohlmann J."/>
            <person name="van Vuuren H.J."/>
            <person name="Jones S.J."/>
            <person name="Pretorius I.S."/>
            <person name="Schmidt S.A."/>
            <person name="Borneman A.R."/>
        </authorList>
    </citation>
    <scope>NUCLEOTIDE SEQUENCE [LARGE SCALE GENOMIC DNA]</scope>
    <source>
        <strain evidence="15">cv. Chardonnay</strain>
        <tissue evidence="14">Leaf</tissue>
    </source>
</reference>
<evidence type="ECO:0000256" key="4">
    <source>
        <dbReference type="ARBA" id="ARBA00006365"/>
    </source>
</evidence>
<dbReference type="Proteomes" id="UP000288805">
    <property type="component" value="Unassembled WGS sequence"/>
</dbReference>
<dbReference type="GO" id="GO:0008270">
    <property type="term" value="F:zinc ion binding"/>
    <property type="evidence" value="ECO:0007669"/>
    <property type="project" value="UniProtKB-UniRule"/>
</dbReference>
<evidence type="ECO:0000256" key="10">
    <source>
        <dbReference type="ARBA" id="ARBA00023239"/>
    </source>
</evidence>